<organism evidence="1 2">
    <name type="scientific">Paraburkholderia saeva</name>
    <dbReference type="NCBI Taxonomy" id="2777537"/>
    <lineage>
        <taxon>Bacteria</taxon>
        <taxon>Pseudomonadati</taxon>
        <taxon>Pseudomonadota</taxon>
        <taxon>Betaproteobacteria</taxon>
        <taxon>Burkholderiales</taxon>
        <taxon>Burkholderiaceae</taxon>
        <taxon>Paraburkholderia</taxon>
    </lineage>
</organism>
<dbReference type="InterPro" id="IPR035959">
    <property type="entry name" value="RutC-like_sf"/>
</dbReference>
<dbReference type="SUPFAM" id="SSF55298">
    <property type="entry name" value="YjgF-like"/>
    <property type="match status" value="1"/>
</dbReference>
<gene>
    <name evidence="1" type="ORF">LMG31841_02302</name>
</gene>
<reference evidence="1" key="1">
    <citation type="submission" date="2021-04" db="EMBL/GenBank/DDBJ databases">
        <authorList>
            <person name="Vanwijnsberghe S."/>
        </authorList>
    </citation>
    <scope>NUCLEOTIDE SEQUENCE</scope>
    <source>
        <strain evidence="1">LMG 31841</strain>
    </source>
</reference>
<dbReference type="AlphaFoldDB" id="A0A9N8X1S0"/>
<proteinExistence type="predicted"/>
<sequence length="117" mass="12548">MAVIRHHVGARLSETAVHNGTVYLAGQIAEDTNQDIAGQMREVLGHIDRLLAEVNSDKAHLLSVQIYISDMVHFAGMNAVWDAWVAAGATPPRATVEAKLANPACLVEVVVVAAQRN</sequence>
<dbReference type="PANTHER" id="PTHR47328">
    <property type="match status" value="1"/>
</dbReference>
<evidence type="ECO:0008006" key="3">
    <source>
        <dbReference type="Google" id="ProtNLM"/>
    </source>
</evidence>
<dbReference type="Pfam" id="PF01042">
    <property type="entry name" value="Ribonuc_L-PSP"/>
    <property type="match status" value="1"/>
</dbReference>
<keyword evidence="2" id="KW-1185">Reference proteome</keyword>
<dbReference type="PANTHER" id="PTHR47328:SF1">
    <property type="entry name" value="RUTC FAMILY PROTEIN YOAB"/>
    <property type="match status" value="1"/>
</dbReference>
<name>A0A9N8X1S0_9BURK</name>
<dbReference type="RefSeq" id="WP_228876580.1">
    <property type="nucleotide sequence ID" value="NZ_CAJQYX010000014.1"/>
</dbReference>
<dbReference type="Gene3D" id="3.30.1330.40">
    <property type="entry name" value="RutC-like"/>
    <property type="match status" value="1"/>
</dbReference>
<dbReference type="CDD" id="cd06150">
    <property type="entry name" value="YjgF_YER057c_UK114_like_2"/>
    <property type="match status" value="1"/>
</dbReference>
<dbReference type="EMBL" id="CAJQZC010000004">
    <property type="protein sequence ID" value="CAG4896402.1"/>
    <property type="molecule type" value="Genomic_DNA"/>
</dbReference>
<dbReference type="InterPro" id="IPR006175">
    <property type="entry name" value="YjgF/YER057c/UK114"/>
</dbReference>
<dbReference type="Proteomes" id="UP000789704">
    <property type="component" value="Unassembled WGS sequence"/>
</dbReference>
<evidence type="ECO:0000313" key="2">
    <source>
        <dbReference type="Proteomes" id="UP000789704"/>
    </source>
</evidence>
<comment type="caution">
    <text evidence="1">The sequence shown here is derived from an EMBL/GenBank/DDBJ whole genome shotgun (WGS) entry which is preliminary data.</text>
</comment>
<accession>A0A9N8X1S0</accession>
<dbReference type="InterPro" id="IPR035709">
    <property type="entry name" value="YoaB-like"/>
</dbReference>
<evidence type="ECO:0000313" key="1">
    <source>
        <dbReference type="EMBL" id="CAG4896402.1"/>
    </source>
</evidence>
<protein>
    <recommendedName>
        <fullName evidence="3">RidA family protein</fullName>
    </recommendedName>
</protein>